<proteinExistence type="predicted"/>
<dbReference type="AlphaFoldDB" id="A0A8J4V6G9"/>
<comment type="caution">
    <text evidence="1">The sequence shown here is derived from an EMBL/GenBank/DDBJ whole genome shotgun (WGS) entry which is preliminary data.</text>
</comment>
<accession>A0A8J4V6G9</accession>
<evidence type="ECO:0000313" key="2">
    <source>
        <dbReference type="Proteomes" id="UP000737018"/>
    </source>
</evidence>
<organism evidence="1 2">
    <name type="scientific">Castanea mollissima</name>
    <name type="common">Chinese chestnut</name>
    <dbReference type="NCBI Taxonomy" id="60419"/>
    <lineage>
        <taxon>Eukaryota</taxon>
        <taxon>Viridiplantae</taxon>
        <taxon>Streptophyta</taxon>
        <taxon>Embryophyta</taxon>
        <taxon>Tracheophyta</taxon>
        <taxon>Spermatophyta</taxon>
        <taxon>Magnoliopsida</taxon>
        <taxon>eudicotyledons</taxon>
        <taxon>Gunneridae</taxon>
        <taxon>Pentapetalae</taxon>
        <taxon>rosids</taxon>
        <taxon>fabids</taxon>
        <taxon>Fagales</taxon>
        <taxon>Fagaceae</taxon>
        <taxon>Castanea</taxon>
    </lineage>
</organism>
<dbReference type="EMBL" id="JRKL02013159">
    <property type="protein sequence ID" value="KAF3943045.1"/>
    <property type="molecule type" value="Genomic_DNA"/>
</dbReference>
<keyword evidence="2" id="KW-1185">Reference proteome</keyword>
<dbReference type="PANTHER" id="PTHR36067">
    <property type="entry name" value="EXPRESSED PROTEIN"/>
    <property type="match status" value="1"/>
</dbReference>
<protein>
    <submittedName>
        <fullName evidence="1">Uncharacterized protein</fullName>
    </submittedName>
</protein>
<dbReference type="Proteomes" id="UP000737018">
    <property type="component" value="Unassembled WGS sequence"/>
</dbReference>
<dbReference type="OrthoDB" id="735913at2759"/>
<gene>
    <name evidence="1" type="ORF">CMV_030360</name>
</gene>
<reference evidence="1" key="1">
    <citation type="submission" date="2020-03" db="EMBL/GenBank/DDBJ databases">
        <title>Castanea mollissima Vanexum genome sequencing.</title>
        <authorList>
            <person name="Staton M."/>
        </authorList>
    </citation>
    <scope>NUCLEOTIDE SEQUENCE</scope>
    <source>
        <tissue evidence="1">Leaf</tissue>
    </source>
</reference>
<name>A0A8J4V6G9_9ROSI</name>
<dbReference type="PANTHER" id="PTHR36067:SF1">
    <property type="entry name" value="EXPRESSED PROTEIN"/>
    <property type="match status" value="1"/>
</dbReference>
<sequence>MSDIAMLVAEEYERRVKDARKAGGAKGEYEIDFASYASSLALRVKTKIGHQKMELFKAGQAKSLLQPREPGLSFEEIISEIDKAIYIESGFSNFEIAEPKITAKGAEDKYSNLIDIEVMEDELFTCCKSLDTNPSSKYDNSEPAKSVVEFNVG</sequence>
<evidence type="ECO:0000313" key="1">
    <source>
        <dbReference type="EMBL" id="KAF3943045.1"/>
    </source>
</evidence>